<dbReference type="SUPFAM" id="SSF53335">
    <property type="entry name" value="S-adenosyl-L-methionine-dependent methyltransferases"/>
    <property type="match status" value="1"/>
</dbReference>
<dbReference type="InterPro" id="IPR050953">
    <property type="entry name" value="N4_N6_ade-DNA_methylase"/>
</dbReference>
<evidence type="ECO:0000256" key="2">
    <source>
        <dbReference type="ARBA" id="ARBA00022603"/>
    </source>
</evidence>
<dbReference type="GO" id="GO:0032259">
    <property type="term" value="P:methylation"/>
    <property type="evidence" value="ECO:0007669"/>
    <property type="project" value="UniProtKB-KW"/>
</dbReference>
<dbReference type="Pfam" id="PF07669">
    <property type="entry name" value="Eco57I"/>
    <property type="match status" value="1"/>
</dbReference>
<evidence type="ECO:0000313" key="11">
    <source>
        <dbReference type="Proteomes" id="UP000033881"/>
    </source>
</evidence>
<keyword evidence="6" id="KW-0238">DNA-binding</keyword>
<dbReference type="Gene3D" id="3.40.50.150">
    <property type="entry name" value="Vaccinia Virus protein VP39"/>
    <property type="match status" value="2"/>
</dbReference>
<comment type="caution">
    <text evidence="10">The sequence shown here is derived from an EMBL/GenBank/DDBJ whole genome shotgun (WGS) entry which is preliminary data.</text>
</comment>
<dbReference type="InterPro" id="IPR029063">
    <property type="entry name" value="SAM-dependent_MTases_sf"/>
</dbReference>
<proteinExistence type="predicted"/>
<gene>
    <name evidence="10" type="ORF">UT24_C0026G0006</name>
</gene>
<dbReference type="Pfam" id="PF12950">
    <property type="entry name" value="TaqI_C"/>
    <property type="match status" value="1"/>
</dbReference>
<dbReference type="InterPro" id="IPR002052">
    <property type="entry name" value="DNA_methylase_N6_adenine_CS"/>
</dbReference>
<evidence type="ECO:0000256" key="6">
    <source>
        <dbReference type="ARBA" id="ARBA00023125"/>
    </source>
</evidence>
<dbReference type="PRINTS" id="PR00507">
    <property type="entry name" value="N12N6MTFRASE"/>
</dbReference>
<reference evidence="10 11" key="1">
    <citation type="journal article" date="2015" name="Nature">
        <title>rRNA introns, odd ribosomes, and small enigmatic genomes across a large radiation of phyla.</title>
        <authorList>
            <person name="Brown C.T."/>
            <person name="Hug L.A."/>
            <person name="Thomas B.C."/>
            <person name="Sharon I."/>
            <person name="Castelle C.J."/>
            <person name="Singh A."/>
            <person name="Wilkins M.J."/>
            <person name="Williams K.H."/>
            <person name="Banfield J.F."/>
        </authorList>
    </citation>
    <scope>NUCLEOTIDE SEQUENCE [LARGE SCALE GENOMIC DNA]</scope>
</reference>
<evidence type="ECO:0000256" key="5">
    <source>
        <dbReference type="ARBA" id="ARBA00022747"/>
    </source>
</evidence>
<dbReference type="PANTHER" id="PTHR33841:SF1">
    <property type="entry name" value="DNA METHYLTRANSFERASE A"/>
    <property type="match status" value="1"/>
</dbReference>
<keyword evidence="4" id="KW-0949">S-adenosyl-L-methionine</keyword>
<dbReference type="PROSITE" id="PS00092">
    <property type="entry name" value="N6_MTASE"/>
    <property type="match status" value="1"/>
</dbReference>
<feature type="domain" description="Type II methyltransferase M.TaqI-like" evidence="8">
    <location>
        <begin position="479"/>
        <end position="782"/>
    </location>
</feature>
<accession>A0A0G0MFR6</accession>
<dbReference type="PANTHER" id="PTHR33841">
    <property type="entry name" value="DNA METHYLTRANSFERASE YEEA-RELATED"/>
    <property type="match status" value="1"/>
</dbReference>
<evidence type="ECO:0000313" key="10">
    <source>
        <dbReference type="EMBL" id="KKQ99175.1"/>
    </source>
</evidence>
<sequence>MRNQLDLDEFIPAMDTPEKVYQLFDSLGYKVLDSHLKTNPSVYNLPVKEAALVEKIFAVSNYDRRFQILLFKLKEENKEAIRTIPEKILREVDFPFIIFTPDFKTYTFTLVEKVREGPGEFKRKLTKLVIDSTQPYHTDKEILTSLALSSETKNPVEVYKLFQSAFSVEKVTKKFFTEYREVFERLVREVTRQNKHLKFTLFSRDGSIENFVKILLGRLMFLYFIQKRGWLNCFDGWGSGDKKFLYNKFQEAKKDKKNYFKDYLEPLFFDTLNNPRRDKPDQATQFGGRIPFLNGGLFEPEYDYTDVRNHILLENPTFDNVFSVFEKYNFTVKEDEPLEKEVAIDPEMLGKVFENLLEENLRKGKGTYYTPREIVHYMCHESLINYLASEVGIGQEEIRSFLDREQSLEKKETLSPLIKGKAKEIDEKLTDIKVLDPACGSGAFLVGMLHEVINARLSLNRELGRSLSEYELKKATIQNNIYGVDIDPGASEIAKLRLWLTLVVDHNLSEIEPLPNLDYKIMVGNSLLDEFMGVKLFNFEKARQQTNGKKVLKLFEDDIQQVSMFEDDNKANILKALQQLHSLYFKESDPEKKKQIKTQIDKIEFDLIEVTVKDEVGKLESQTKQIADKFLYAGVGIPASEAERISKLSSQQAQILETFNEIKKSNVKPFFLFQLHFSDVFERKGGFDLVIANPPYDVLNKTEGHKITERELNELRLNPIYKDALGGKINLFRLFIARGINLLKDDGIMSMIMPYAFMGDGTSLGIRDYCLDKTQIIFIEAFPERDDKNVRVFESVKMSTCILCLQKTLPQKPFRVRTHYARQILEGVPTVWISKEDIHLLDPASHSIPMIDENELSVLKKIVDTDKSILLSSMGRCYEGEINLTFHKKFLTRDKSYAPMIKGAQINRYRINKIMSQGEIEYLKENEYLKQNNGEKSKHHQYERIVMQGITGVNERVRLKMTILKDGTYCGNSANYILLSDSKYSNRGLLAILNSFLLNWYFKKFSTNSNVNGYEVDALPIPKNLIESQDKLDKLTTTLLASEGDNKEVEGEIDQLVYKLYGLTPEEIEIVEGKND</sequence>
<feature type="domain" description="TaqI-like C-terminal specificity" evidence="9">
    <location>
        <begin position="899"/>
        <end position="1021"/>
    </location>
</feature>
<evidence type="ECO:0000256" key="3">
    <source>
        <dbReference type="ARBA" id="ARBA00022679"/>
    </source>
</evidence>
<name>A0A0G0MFR6_9BACT</name>
<dbReference type="GO" id="GO:0009007">
    <property type="term" value="F:site-specific DNA-methyltransferase (adenine-specific) activity"/>
    <property type="evidence" value="ECO:0007669"/>
    <property type="project" value="UniProtKB-EC"/>
</dbReference>
<dbReference type="STRING" id="1618574.UT24_C0026G0006"/>
<keyword evidence="3" id="KW-0808">Transferase</keyword>
<dbReference type="EC" id="2.1.1.72" evidence="1"/>
<dbReference type="EMBL" id="LBWB01000026">
    <property type="protein sequence ID" value="KKQ99175.1"/>
    <property type="molecule type" value="Genomic_DNA"/>
</dbReference>
<protein>
    <recommendedName>
        <fullName evidence="1">site-specific DNA-methyltransferase (adenine-specific)</fullName>
        <ecNumber evidence="1">2.1.1.72</ecNumber>
    </recommendedName>
</protein>
<evidence type="ECO:0000256" key="4">
    <source>
        <dbReference type="ARBA" id="ARBA00022691"/>
    </source>
</evidence>
<dbReference type="InterPro" id="IPR011639">
    <property type="entry name" value="MethylTrfase_TaqI-like_dom"/>
</dbReference>
<dbReference type="GO" id="GO:0009307">
    <property type="term" value="P:DNA restriction-modification system"/>
    <property type="evidence" value="ECO:0007669"/>
    <property type="project" value="UniProtKB-KW"/>
</dbReference>
<evidence type="ECO:0000259" key="9">
    <source>
        <dbReference type="Pfam" id="PF12950"/>
    </source>
</evidence>
<dbReference type="InterPro" id="IPR025931">
    <property type="entry name" value="TaqI_C"/>
</dbReference>
<comment type="catalytic activity">
    <reaction evidence="7">
        <text>a 2'-deoxyadenosine in DNA + S-adenosyl-L-methionine = an N(6)-methyl-2'-deoxyadenosine in DNA + S-adenosyl-L-homocysteine + H(+)</text>
        <dbReference type="Rhea" id="RHEA:15197"/>
        <dbReference type="Rhea" id="RHEA-COMP:12418"/>
        <dbReference type="Rhea" id="RHEA-COMP:12419"/>
        <dbReference type="ChEBI" id="CHEBI:15378"/>
        <dbReference type="ChEBI" id="CHEBI:57856"/>
        <dbReference type="ChEBI" id="CHEBI:59789"/>
        <dbReference type="ChEBI" id="CHEBI:90615"/>
        <dbReference type="ChEBI" id="CHEBI:90616"/>
        <dbReference type="EC" id="2.1.1.72"/>
    </reaction>
</comment>
<dbReference type="GO" id="GO:0003677">
    <property type="term" value="F:DNA binding"/>
    <property type="evidence" value="ECO:0007669"/>
    <property type="project" value="UniProtKB-KW"/>
</dbReference>
<evidence type="ECO:0000256" key="1">
    <source>
        <dbReference type="ARBA" id="ARBA00011900"/>
    </source>
</evidence>
<evidence type="ECO:0000259" key="8">
    <source>
        <dbReference type="Pfam" id="PF07669"/>
    </source>
</evidence>
<dbReference type="AlphaFoldDB" id="A0A0G0MFR6"/>
<keyword evidence="5" id="KW-0680">Restriction system</keyword>
<dbReference type="PATRIC" id="fig|1618574.4.peg.1522"/>
<keyword evidence="2" id="KW-0489">Methyltransferase</keyword>
<evidence type="ECO:0000256" key="7">
    <source>
        <dbReference type="ARBA" id="ARBA00047942"/>
    </source>
</evidence>
<organism evidence="10 11">
    <name type="scientific">Candidatus Woesebacteria bacterium GW2011_GWB1_39_12</name>
    <dbReference type="NCBI Taxonomy" id="1618574"/>
    <lineage>
        <taxon>Bacteria</taxon>
        <taxon>Candidatus Woeseibacteriota</taxon>
    </lineage>
</organism>
<dbReference type="Proteomes" id="UP000033881">
    <property type="component" value="Unassembled WGS sequence"/>
</dbReference>